<evidence type="ECO:0000256" key="6">
    <source>
        <dbReference type="RuleBase" id="RU000304"/>
    </source>
</evidence>
<evidence type="ECO:0000256" key="3">
    <source>
        <dbReference type="ARBA" id="ARBA00022777"/>
    </source>
</evidence>
<dbReference type="PANTHER" id="PTHR48011:SF51">
    <property type="entry name" value="PROTEIN KINASE SUPERFAMILY PROTEIN"/>
    <property type="match status" value="1"/>
</dbReference>
<dbReference type="GO" id="GO:0004674">
    <property type="term" value="F:protein serine/threonine kinase activity"/>
    <property type="evidence" value="ECO:0007669"/>
    <property type="project" value="UniProtKB-KW"/>
</dbReference>
<dbReference type="EMBL" id="RXIC02000025">
    <property type="protein sequence ID" value="KAB1207489.1"/>
    <property type="molecule type" value="Genomic_DNA"/>
</dbReference>
<keyword evidence="3 8" id="KW-0418">Kinase</keyword>
<dbReference type="SUPFAM" id="SSF56112">
    <property type="entry name" value="Protein kinase-like (PK-like)"/>
    <property type="match status" value="1"/>
</dbReference>
<dbReference type="AlphaFoldDB" id="A0A6A1V410"/>
<name>A0A6A1V410_9ROSI</name>
<keyword evidence="4 5" id="KW-0067">ATP-binding</keyword>
<evidence type="ECO:0000313" key="9">
    <source>
        <dbReference type="Proteomes" id="UP000516437"/>
    </source>
</evidence>
<organism evidence="8 9">
    <name type="scientific">Morella rubra</name>
    <name type="common">Chinese bayberry</name>
    <dbReference type="NCBI Taxonomy" id="262757"/>
    <lineage>
        <taxon>Eukaryota</taxon>
        <taxon>Viridiplantae</taxon>
        <taxon>Streptophyta</taxon>
        <taxon>Embryophyta</taxon>
        <taxon>Tracheophyta</taxon>
        <taxon>Spermatophyta</taxon>
        <taxon>Magnoliopsida</taxon>
        <taxon>eudicotyledons</taxon>
        <taxon>Gunneridae</taxon>
        <taxon>Pentapetalae</taxon>
        <taxon>rosids</taxon>
        <taxon>fabids</taxon>
        <taxon>Fagales</taxon>
        <taxon>Myricaceae</taxon>
        <taxon>Morella</taxon>
    </lineage>
</organism>
<dbReference type="InterPro" id="IPR011009">
    <property type="entry name" value="Kinase-like_dom_sf"/>
</dbReference>
<dbReference type="Pfam" id="PF00069">
    <property type="entry name" value="Pkinase"/>
    <property type="match status" value="1"/>
</dbReference>
<accession>A0A6A1V410</accession>
<dbReference type="InterPro" id="IPR052751">
    <property type="entry name" value="Plant_MAPKKK"/>
</dbReference>
<dbReference type="CDD" id="cd06606">
    <property type="entry name" value="STKc_MAPKKK"/>
    <property type="match status" value="1"/>
</dbReference>
<evidence type="ECO:0000259" key="7">
    <source>
        <dbReference type="PROSITE" id="PS50011"/>
    </source>
</evidence>
<dbReference type="SMART" id="SM00220">
    <property type="entry name" value="S_TKc"/>
    <property type="match status" value="1"/>
</dbReference>
<dbReference type="OrthoDB" id="25592at2759"/>
<keyword evidence="6" id="KW-0723">Serine/threonine-protein kinase</keyword>
<dbReference type="PANTHER" id="PTHR48011">
    <property type="entry name" value="CCR4-NOT TRANSCRIPTIONAL COMPLEX SUBUNIT CAF120-RELATED"/>
    <property type="match status" value="1"/>
</dbReference>
<dbReference type="PROSITE" id="PS50011">
    <property type="entry name" value="PROTEIN_KINASE_DOM"/>
    <property type="match status" value="1"/>
</dbReference>
<dbReference type="GO" id="GO:0005524">
    <property type="term" value="F:ATP binding"/>
    <property type="evidence" value="ECO:0007669"/>
    <property type="project" value="UniProtKB-UniRule"/>
</dbReference>
<proteinExistence type="inferred from homology"/>
<dbReference type="Gene3D" id="1.10.510.10">
    <property type="entry name" value="Transferase(Phosphotransferase) domain 1"/>
    <property type="match status" value="1"/>
</dbReference>
<dbReference type="InterPro" id="IPR008271">
    <property type="entry name" value="Ser/Thr_kinase_AS"/>
</dbReference>
<dbReference type="GO" id="GO:0007165">
    <property type="term" value="P:signal transduction"/>
    <property type="evidence" value="ECO:0007669"/>
    <property type="project" value="TreeGrafter"/>
</dbReference>
<dbReference type="PROSITE" id="PS00107">
    <property type="entry name" value="PROTEIN_KINASE_ATP"/>
    <property type="match status" value="1"/>
</dbReference>
<dbReference type="InterPro" id="IPR000719">
    <property type="entry name" value="Prot_kinase_dom"/>
</dbReference>
<evidence type="ECO:0000256" key="5">
    <source>
        <dbReference type="PROSITE-ProRule" id="PRU10141"/>
    </source>
</evidence>
<keyword evidence="9" id="KW-1185">Reference proteome</keyword>
<reference evidence="8 9" key="1">
    <citation type="journal article" date="2019" name="Plant Biotechnol. J.">
        <title>The red bayberry genome and genetic basis of sex determination.</title>
        <authorList>
            <person name="Jia H.M."/>
            <person name="Jia H.J."/>
            <person name="Cai Q.L."/>
            <person name="Wang Y."/>
            <person name="Zhao H.B."/>
            <person name="Yang W.F."/>
            <person name="Wang G.Y."/>
            <person name="Li Y.H."/>
            <person name="Zhan D.L."/>
            <person name="Shen Y.T."/>
            <person name="Niu Q.F."/>
            <person name="Chang L."/>
            <person name="Qiu J."/>
            <person name="Zhao L."/>
            <person name="Xie H.B."/>
            <person name="Fu W.Y."/>
            <person name="Jin J."/>
            <person name="Li X.W."/>
            <person name="Jiao Y."/>
            <person name="Zhou C.C."/>
            <person name="Tu T."/>
            <person name="Chai C.Y."/>
            <person name="Gao J.L."/>
            <person name="Fan L.J."/>
            <person name="van de Weg E."/>
            <person name="Wang J.Y."/>
            <person name="Gao Z.S."/>
        </authorList>
    </citation>
    <scope>NUCLEOTIDE SEQUENCE [LARGE SCALE GENOMIC DNA]</scope>
    <source>
        <tissue evidence="8">Leaves</tissue>
    </source>
</reference>
<keyword evidence="1" id="KW-0808">Transferase</keyword>
<evidence type="ECO:0000256" key="2">
    <source>
        <dbReference type="ARBA" id="ARBA00022741"/>
    </source>
</evidence>
<dbReference type="InterPro" id="IPR017441">
    <property type="entry name" value="Protein_kinase_ATP_BS"/>
</dbReference>
<protein>
    <submittedName>
        <fullName evidence="8">Serine/threonine-protein kinase BCK1/SLK1/SSP31</fullName>
    </submittedName>
</protein>
<evidence type="ECO:0000256" key="4">
    <source>
        <dbReference type="ARBA" id="ARBA00022840"/>
    </source>
</evidence>
<comment type="caution">
    <text evidence="8">The sequence shown here is derived from an EMBL/GenBank/DDBJ whole genome shotgun (WGS) entry which is preliminary data.</text>
</comment>
<dbReference type="PROSITE" id="PS00108">
    <property type="entry name" value="PROTEIN_KINASE_ST"/>
    <property type="match status" value="1"/>
</dbReference>
<dbReference type="Proteomes" id="UP000516437">
    <property type="component" value="Chromosome 7"/>
</dbReference>
<sequence>MHASRLRDVLRRNSCPHGSSSIRDRPVFAWSGCDLLKWLKVQVLGRGSYGTVYLATPATPKYCPIGSIAVKSAALEHCMSLKKEATILREFTGCSEIVRCLGVDLSVEDGLGVYNLLLEYASEGTLLDVMKKNGGRLQEPDVQRYTRMIVKGLRCIHEKGYVHCDLKPANVLVFCSEDGASSVKIADFGLSKIPGEENEFVRRNFTFRGTPIYMSPESVLLGEIQSPLDIWSLGCMVIEMLTGNLAWTFKDMRTLMFQIALGNEPPKIPETMSEVGKDFLGRCFVREPRKRWTAEMLLRHPFLDETQVFPSTGYPLHVPPSVSKNPSASRTLGPPPGFELTVKRQSLPKNLPLPPSELIPKEKLLPKNLPLPRALANNLPPPPGFEFISERKLLPRNLPPPPEFSSISRKQTVARLAPPPGFSFTGIHA</sequence>
<keyword evidence="2 5" id="KW-0547">Nucleotide-binding</keyword>
<feature type="binding site" evidence="5">
    <location>
        <position position="71"/>
    </location>
    <ligand>
        <name>ATP</name>
        <dbReference type="ChEBI" id="CHEBI:30616"/>
    </ligand>
</feature>
<comment type="similarity">
    <text evidence="6">Belongs to the protein kinase superfamily.</text>
</comment>
<evidence type="ECO:0000313" key="8">
    <source>
        <dbReference type="EMBL" id="KAB1207489.1"/>
    </source>
</evidence>
<evidence type="ECO:0000256" key="1">
    <source>
        <dbReference type="ARBA" id="ARBA00022679"/>
    </source>
</evidence>
<feature type="domain" description="Protein kinase" evidence="7">
    <location>
        <begin position="38"/>
        <end position="303"/>
    </location>
</feature>
<gene>
    <name evidence="8" type="ORF">CJ030_MR7G000716</name>
</gene>